<feature type="chain" id="PRO_5001820288" evidence="2">
    <location>
        <begin position="30"/>
        <end position="215"/>
    </location>
</feature>
<organism evidence="3 4">
    <name type="scientific">Bifidobacterium adolescentis JCM 15918</name>
    <dbReference type="NCBI Taxonomy" id="1437612"/>
    <lineage>
        <taxon>Bacteria</taxon>
        <taxon>Bacillati</taxon>
        <taxon>Actinomycetota</taxon>
        <taxon>Actinomycetes</taxon>
        <taxon>Bifidobacteriales</taxon>
        <taxon>Bifidobacteriaceae</taxon>
        <taxon>Bifidobacterium</taxon>
    </lineage>
</organism>
<evidence type="ECO:0000256" key="2">
    <source>
        <dbReference type="SAM" id="SignalP"/>
    </source>
</evidence>
<evidence type="ECO:0000256" key="1">
    <source>
        <dbReference type="SAM" id="MobiDB-lite"/>
    </source>
</evidence>
<dbReference type="AlphaFoldDB" id="A0A087DRQ0"/>
<sequence length="215" mass="23123">MPTFLMADRFMLSVSSIAASMFGTCPSLAVVSVAEVPCLRRKYRLIAFRTDRHDTGVHGRLPPRSLPAVRCVISTLARCATPMLIGASVSLAEARPLRDKLWAIMPGASAKTHGRHLQPLVVGGVFGMSGVRPPRRSPSWPPPIHGLPTQRVSPPRSTSFGATAPRVASGSMPDSNDYKHGKRKAPDPSGMVQVLLQITRTHPLAQAACRPARPD</sequence>
<keyword evidence="2" id="KW-0732">Signal</keyword>
<reference evidence="3 4" key="1">
    <citation type="submission" date="2014-03" db="EMBL/GenBank/DDBJ databases">
        <title>Genomics of Bifidobacteria.</title>
        <authorList>
            <person name="Ventura M."/>
            <person name="Milani C."/>
            <person name="Lugli G.A."/>
        </authorList>
    </citation>
    <scope>NUCLEOTIDE SEQUENCE [LARGE SCALE GENOMIC DNA]</scope>
    <source>
        <strain evidence="4">JCM 15918</strain>
    </source>
</reference>
<accession>A0A087DRQ0</accession>
<feature type="compositionally biased region" description="Polar residues" evidence="1">
    <location>
        <begin position="150"/>
        <end position="161"/>
    </location>
</feature>
<feature type="region of interest" description="Disordered" evidence="1">
    <location>
        <begin position="132"/>
        <end position="191"/>
    </location>
</feature>
<gene>
    <name evidence="3" type="ORF">BSTER_0775</name>
</gene>
<name>A0A087DRQ0_BIFAD</name>
<proteinExistence type="predicted"/>
<dbReference type="EMBL" id="JGZQ01000003">
    <property type="protein sequence ID" value="KFI98200.1"/>
    <property type="molecule type" value="Genomic_DNA"/>
</dbReference>
<comment type="caution">
    <text evidence="3">The sequence shown here is derived from an EMBL/GenBank/DDBJ whole genome shotgun (WGS) entry which is preliminary data.</text>
</comment>
<evidence type="ECO:0000313" key="4">
    <source>
        <dbReference type="Proteomes" id="UP000029091"/>
    </source>
</evidence>
<dbReference type="Proteomes" id="UP000029091">
    <property type="component" value="Unassembled WGS sequence"/>
</dbReference>
<feature type="signal peptide" evidence="2">
    <location>
        <begin position="1"/>
        <end position="29"/>
    </location>
</feature>
<evidence type="ECO:0000313" key="3">
    <source>
        <dbReference type="EMBL" id="KFI98200.1"/>
    </source>
</evidence>
<protein>
    <submittedName>
        <fullName evidence="3">Uncharacterized protein</fullName>
    </submittedName>
</protein>